<dbReference type="eggNOG" id="COG0566">
    <property type="taxonomic scope" value="Bacteria"/>
</dbReference>
<evidence type="ECO:0000259" key="5">
    <source>
        <dbReference type="Pfam" id="PF00588"/>
    </source>
</evidence>
<keyword evidence="4" id="KW-0949">S-adenosyl-L-methionine</keyword>
<evidence type="ECO:0000256" key="4">
    <source>
        <dbReference type="HAMAP-Rule" id="MF_02060"/>
    </source>
</evidence>
<evidence type="ECO:0000313" key="6">
    <source>
        <dbReference type="EMBL" id="ADR20641.1"/>
    </source>
</evidence>
<comment type="catalytic activity">
    <reaction evidence="4">
        <text>guanosine(18) in tRNA + S-adenosyl-L-methionine = 2'-O-methylguanosine(18) in tRNA + S-adenosyl-L-homocysteine + H(+)</text>
        <dbReference type="Rhea" id="RHEA:20077"/>
        <dbReference type="Rhea" id="RHEA-COMP:10190"/>
        <dbReference type="Rhea" id="RHEA-COMP:10192"/>
        <dbReference type="ChEBI" id="CHEBI:15378"/>
        <dbReference type="ChEBI" id="CHEBI:57856"/>
        <dbReference type="ChEBI" id="CHEBI:59789"/>
        <dbReference type="ChEBI" id="CHEBI:74269"/>
        <dbReference type="ChEBI" id="CHEBI:74445"/>
        <dbReference type="EC" id="2.1.1.34"/>
    </reaction>
</comment>
<keyword evidence="4" id="KW-0694">RNA-binding</keyword>
<dbReference type="OrthoDB" id="9794400at2"/>
<dbReference type="HOGENOM" id="CLU_021322_4_1_10"/>
<feature type="domain" description="tRNA/rRNA methyltransferase SpoU type" evidence="5">
    <location>
        <begin position="36"/>
        <end position="179"/>
    </location>
</feature>
<dbReference type="InterPro" id="IPR033671">
    <property type="entry name" value="TrmH"/>
</dbReference>
<dbReference type="EMBL" id="CP002349">
    <property type="protein sequence ID" value="ADR20641.1"/>
    <property type="molecule type" value="Genomic_DNA"/>
</dbReference>
<dbReference type="Gene3D" id="3.40.1280.10">
    <property type="match status" value="1"/>
</dbReference>
<protein>
    <recommendedName>
        <fullName evidence="4">tRNA (guanosine(18)-2'-O)-methyltransferase</fullName>
        <ecNumber evidence="4">2.1.1.34</ecNumber>
    </recommendedName>
    <alternativeName>
        <fullName evidence="4">tRNA [Gm18] methyltransferase</fullName>
    </alternativeName>
</protein>
<dbReference type="AlphaFoldDB" id="E4TQT0"/>
<dbReference type="SUPFAM" id="SSF75217">
    <property type="entry name" value="alpha/beta knot"/>
    <property type="match status" value="1"/>
</dbReference>
<dbReference type="GO" id="GO:0002938">
    <property type="term" value="P:tRNA guanine ribose methylation"/>
    <property type="evidence" value="ECO:0007669"/>
    <property type="project" value="UniProtKB-UniRule"/>
</dbReference>
<dbReference type="KEGG" id="mtt:Ftrac_0639"/>
<comment type="function">
    <text evidence="4">Catalyzes the 2'-O methylation of guanosine at position 18 in tRNA.</text>
</comment>
<evidence type="ECO:0000256" key="2">
    <source>
        <dbReference type="ARBA" id="ARBA00022603"/>
    </source>
</evidence>
<dbReference type="InterPro" id="IPR001537">
    <property type="entry name" value="SpoU_MeTrfase"/>
</dbReference>
<dbReference type="PANTHER" id="PTHR43453:SF3">
    <property type="entry name" value="TRNA_RRNA METHYLTRANSFERASE SPOU TYPE DOMAIN-CONTAINING PROTEIN"/>
    <property type="match status" value="1"/>
</dbReference>
<keyword evidence="2 4" id="KW-0489">Methyltransferase</keyword>
<dbReference type="GO" id="GO:0141100">
    <property type="term" value="F:tRNA (guanine(18)-2'-O)-methyltransferase activity"/>
    <property type="evidence" value="ECO:0007669"/>
    <property type="project" value="UniProtKB-UniRule"/>
</dbReference>
<gene>
    <name evidence="4" type="primary">trmH</name>
    <name evidence="6" type="ordered locus">Ftrac_0639</name>
</gene>
<keyword evidence="3 4" id="KW-0808">Transferase</keyword>
<evidence type="ECO:0000313" key="7">
    <source>
        <dbReference type="Proteomes" id="UP000008720"/>
    </source>
</evidence>
<dbReference type="EC" id="2.1.1.34" evidence="4"/>
<proteinExistence type="inferred from homology"/>
<dbReference type="CDD" id="cd18092">
    <property type="entry name" value="SpoU-like_TrmH"/>
    <property type="match status" value="1"/>
</dbReference>
<keyword evidence="7" id="KW-1185">Reference proteome</keyword>
<keyword evidence="4" id="KW-0819">tRNA processing</keyword>
<dbReference type="GO" id="GO:0000049">
    <property type="term" value="F:tRNA binding"/>
    <property type="evidence" value="ECO:0007669"/>
    <property type="project" value="UniProtKB-UniRule"/>
</dbReference>
<reference evidence="6 7" key="1">
    <citation type="journal article" date="2011" name="Stand. Genomic Sci.">
        <title>Complete genome sequence of Marivirga tractuosa type strain (H-43).</title>
        <authorList>
            <person name="Pagani I."/>
            <person name="Chertkov O."/>
            <person name="Lapidus A."/>
            <person name="Lucas S."/>
            <person name="Del Rio T.G."/>
            <person name="Tice H."/>
            <person name="Copeland A."/>
            <person name="Cheng J.F."/>
            <person name="Nolan M."/>
            <person name="Saunders E."/>
            <person name="Pitluck S."/>
            <person name="Held B."/>
            <person name="Goodwin L."/>
            <person name="Liolios K."/>
            <person name="Ovchinikova G."/>
            <person name="Ivanova N."/>
            <person name="Mavromatis K."/>
            <person name="Pati A."/>
            <person name="Chen A."/>
            <person name="Palaniappan K."/>
            <person name="Land M."/>
            <person name="Hauser L."/>
            <person name="Jeffries C.D."/>
            <person name="Detter J.C."/>
            <person name="Han C."/>
            <person name="Tapia R."/>
            <person name="Ngatchou-Djao O.D."/>
            <person name="Rohde M."/>
            <person name="Goker M."/>
            <person name="Spring S."/>
            <person name="Sikorski J."/>
            <person name="Woyke T."/>
            <person name="Bristow J."/>
            <person name="Eisen J.A."/>
            <person name="Markowitz V."/>
            <person name="Hugenholtz P."/>
            <person name="Klenk H.P."/>
            <person name="Kyrpides N.C."/>
        </authorList>
    </citation>
    <scope>NUCLEOTIDE SEQUENCE [LARGE SCALE GENOMIC DNA]</scope>
    <source>
        <strain evidence="7">ATCC 23168 / DSM 4126 / NBRC 15989 / NCIMB 1408 / VKM B-1430 / H-43</strain>
    </source>
</reference>
<dbReference type="PANTHER" id="PTHR43453">
    <property type="entry name" value="RRNA METHYLASE-LIKE"/>
    <property type="match status" value="1"/>
</dbReference>
<sequence>MRADLNHFLTQKFGEFLSDERKQFIESVLENRTDFIRVVLEDIRDPHNANAIIRSGECLGIQHYHIIENENVFKLGRGVSRGAIKWVDVHQYPESKTPTADALHDLKSQGYKIVVTSPNKEACAPEELALDQPIAIVMGNERDGISEEAKSMADEFVRLPMHGFTESYNVSVASGITFYSLVSKMRSFVENWQFDEQTKADYRLQWYKKCMARPDDYEKFFVKAFELEKIK</sequence>
<organism evidence="6 7">
    <name type="scientific">Marivirga tractuosa (strain ATCC 23168 / DSM 4126 / NBRC 15989 / NCIMB 1408 / VKM B-1430 / H-43)</name>
    <name type="common">Microscilla tractuosa</name>
    <name type="synonym">Flexibacter tractuosus</name>
    <dbReference type="NCBI Taxonomy" id="643867"/>
    <lineage>
        <taxon>Bacteria</taxon>
        <taxon>Pseudomonadati</taxon>
        <taxon>Bacteroidota</taxon>
        <taxon>Cytophagia</taxon>
        <taxon>Cytophagales</taxon>
        <taxon>Marivirgaceae</taxon>
        <taxon>Marivirga</taxon>
    </lineage>
</organism>
<evidence type="ECO:0000256" key="3">
    <source>
        <dbReference type="ARBA" id="ARBA00022679"/>
    </source>
</evidence>
<dbReference type="Pfam" id="PF00588">
    <property type="entry name" value="SpoU_methylase"/>
    <property type="match status" value="1"/>
</dbReference>
<dbReference type="STRING" id="643867.Ftrac_0639"/>
<comment type="similarity">
    <text evidence="4">Belongs to the class IV-like SAM-binding methyltransferase superfamily. RNA methyltransferase TrmH family.</text>
</comment>
<dbReference type="HAMAP" id="MF_02060">
    <property type="entry name" value="tRNA_methyltr_TrmH"/>
    <property type="match status" value="1"/>
</dbReference>
<dbReference type="InterPro" id="IPR029026">
    <property type="entry name" value="tRNA_m1G_MTases_N"/>
</dbReference>
<feature type="binding site" evidence="4">
    <location>
        <position position="159"/>
    </location>
    <ligand>
        <name>S-adenosyl-L-methionine</name>
        <dbReference type="ChEBI" id="CHEBI:59789"/>
    </ligand>
</feature>
<dbReference type="RefSeq" id="WP_013452792.1">
    <property type="nucleotide sequence ID" value="NC_014759.1"/>
</dbReference>
<keyword evidence="1 4" id="KW-0820">tRNA-binding</keyword>
<comment type="caution">
    <text evidence="4">Lacks conserved residue(s) required for the propagation of feature annotation.</text>
</comment>
<accession>E4TQT0</accession>
<name>E4TQT0_MARTH</name>
<dbReference type="InterPro" id="IPR029028">
    <property type="entry name" value="Alpha/beta_knot_MTases"/>
</dbReference>
<dbReference type="Proteomes" id="UP000008720">
    <property type="component" value="Chromosome"/>
</dbReference>
<feature type="binding site" evidence="4">
    <location>
        <position position="116"/>
    </location>
    <ligand>
        <name>S-adenosyl-L-methionine</name>
        <dbReference type="ChEBI" id="CHEBI:59789"/>
    </ligand>
</feature>
<evidence type="ECO:0000256" key="1">
    <source>
        <dbReference type="ARBA" id="ARBA00022555"/>
    </source>
</evidence>